<dbReference type="AlphaFoldDB" id="A0A085WH14"/>
<evidence type="ECO:0000313" key="3">
    <source>
        <dbReference type="Proteomes" id="UP000028725"/>
    </source>
</evidence>
<gene>
    <name evidence="2" type="ORF">DB31_8330</name>
</gene>
<keyword evidence="3" id="KW-1185">Reference proteome</keyword>
<dbReference type="RefSeq" id="WP_044190942.1">
    <property type="nucleotide sequence ID" value="NZ_JMCB01000008.1"/>
</dbReference>
<evidence type="ECO:0000256" key="1">
    <source>
        <dbReference type="SAM" id="SignalP"/>
    </source>
</evidence>
<feature type="chain" id="PRO_5001799585" evidence="1">
    <location>
        <begin position="21"/>
        <end position="150"/>
    </location>
</feature>
<accession>A0A085WH14</accession>
<protein>
    <submittedName>
        <fullName evidence="2">Putative lipoprotein</fullName>
    </submittedName>
</protein>
<evidence type="ECO:0000313" key="2">
    <source>
        <dbReference type="EMBL" id="KFE66977.1"/>
    </source>
</evidence>
<dbReference type="PROSITE" id="PS51257">
    <property type="entry name" value="PROKAR_LIPOPROTEIN"/>
    <property type="match status" value="1"/>
</dbReference>
<comment type="caution">
    <text evidence="2">The sequence shown here is derived from an EMBL/GenBank/DDBJ whole genome shotgun (WGS) entry which is preliminary data.</text>
</comment>
<sequence length="150" mass="16125">MNRLALSTTLGLALVGCAHSAVPVAQSLHQEEEKCALVRMVLSEPLPAQELAAFAGDGTEPPVPVTVFVRKPEEGLLERFFVGDSPECGDTQFRVVRQLGRQGLVVYLQETPNGYAYDARRSGPEGLSMSEVTQGVVRRNPEGGWASASD</sequence>
<dbReference type="EMBL" id="JMCB01000008">
    <property type="protein sequence ID" value="KFE66977.1"/>
    <property type="molecule type" value="Genomic_DNA"/>
</dbReference>
<keyword evidence="2" id="KW-0449">Lipoprotein</keyword>
<keyword evidence="1" id="KW-0732">Signal</keyword>
<organism evidence="2 3">
    <name type="scientific">Hyalangium minutum</name>
    <dbReference type="NCBI Taxonomy" id="394096"/>
    <lineage>
        <taxon>Bacteria</taxon>
        <taxon>Pseudomonadati</taxon>
        <taxon>Myxococcota</taxon>
        <taxon>Myxococcia</taxon>
        <taxon>Myxococcales</taxon>
        <taxon>Cystobacterineae</taxon>
        <taxon>Archangiaceae</taxon>
        <taxon>Hyalangium</taxon>
    </lineage>
</organism>
<dbReference type="OrthoDB" id="5382036at2"/>
<dbReference type="STRING" id="394096.DB31_8330"/>
<name>A0A085WH14_9BACT</name>
<dbReference type="Proteomes" id="UP000028725">
    <property type="component" value="Unassembled WGS sequence"/>
</dbReference>
<reference evidence="2 3" key="1">
    <citation type="submission" date="2014-04" db="EMBL/GenBank/DDBJ databases">
        <title>Genome assembly of Hyalangium minutum DSM 14724.</title>
        <authorList>
            <person name="Sharma G."/>
            <person name="Subramanian S."/>
        </authorList>
    </citation>
    <scope>NUCLEOTIDE SEQUENCE [LARGE SCALE GENOMIC DNA]</scope>
    <source>
        <strain evidence="2 3">DSM 14724</strain>
    </source>
</reference>
<proteinExistence type="predicted"/>
<feature type="signal peptide" evidence="1">
    <location>
        <begin position="1"/>
        <end position="20"/>
    </location>
</feature>